<comment type="subunit">
    <text evidence="2 10">Monomer.</text>
</comment>
<dbReference type="Pfam" id="PF23493">
    <property type="entry name" value="CysS_C"/>
    <property type="match status" value="1"/>
</dbReference>
<dbReference type="GO" id="GO:0005524">
    <property type="term" value="F:ATP binding"/>
    <property type="evidence" value="ECO:0007669"/>
    <property type="project" value="UniProtKB-UniRule"/>
</dbReference>
<feature type="binding site" evidence="10">
    <location>
        <position position="276"/>
    </location>
    <ligand>
        <name>ATP</name>
        <dbReference type="ChEBI" id="CHEBI:30616"/>
    </ligand>
</feature>
<gene>
    <name evidence="10 12" type="primary">cysS</name>
    <name evidence="12" type="ORF">AMYX_27900</name>
</gene>
<proteinExistence type="inferred from homology"/>
<dbReference type="GO" id="GO:0005737">
    <property type="term" value="C:cytoplasm"/>
    <property type="evidence" value="ECO:0007669"/>
    <property type="project" value="UniProtKB-SubCell"/>
</dbReference>
<evidence type="ECO:0000313" key="13">
    <source>
        <dbReference type="Proteomes" id="UP000503640"/>
    </source>
</evidence>
<dbReference type="InterPro" id="IPR015803">
    <property type="entry name" value="Cys-tRNA-ligase"/>
</dbReference>
<comment type="similarity">
    <text evidence="1 10">Belongs to the class-I aminoacyl-tRNA synthetase family.</text>
</comment>
<evidence type="ECO:0000256" key="6">
    <source>
        <dbReference type="ARBA" id="ARBA00022833"/>
    </source>
</evidence>
<dbReference type="PANTHER" id="PTHR10890">
    <property type="entry name" value="CYSTEINYL-TRNA SYNTHETASE"/>
    <property type="match status" value="1"/>
</dbReference>
<evidence type="ECO:0000256" key="4">
    <source>
        <dbReference type="ARBA" id="ARBA00022723"/>
    </source>
</evidence>
<feature type="domain" description="Cysteinyl-tRNA synthetase class Ia DALR" evidence="11">
    <location>
        <begin position="354"/>
        <end position="422"/>
    </location>
</feature>
<keyword evidence="8 10" id="KW-0648">Protein biosynthesis</keyword>
<keyword evidence="10" id="KW-0963">Cytoplasm</keyword>
<dbReference type="SUPFAM" id="SSF47323">
    <property type="entry name" value="Anticodon-binding domain of a subclass of class I aminoacyl-tRNA synthetases"/>
    <property type="match status" value="1"/>
</dbReference>
<dbReference type="SMART" id="SM00840">
    <property type="entry name" value="DALR_2"/>
    <property type="match status" value="1"/>
</dbReference>
<evidence type="ECO:0000313" key="12">
    <source>
        <dbReference type="EMBL" id="GEJ58049.1"/>
    </source>
</evidence>
<dbReference type="Gene3D" id="3.40.50.620">
    <property type="entry name" value="HUPs"/>
    <property type="match status" value="1"/>
</dbReference>
<dbReference type="Pfam" id="PF09190">
    <property type="entry name" value="DALR_2"/>
    <property type="match status" value="1"/>
</dbReference>
<evidence type="ECO:0000256" key="10">
    <source>
        <dbReference type="HAMAP-Rule" id="MF_00041"/>
    </source>
</evidence>
<dbReference type="RefSeq" id="WP_176066212.1">
    <property type="nucleotide sequence ID" value="NZ_BJTG01000006.1"/>
</dbReference>
<dbReference type="GO" id="GO:0006423">
    <property type="term" value="P:cysteinyl-tRNA aminoacylation"/>
    <property type="evidence" value="ECO:0007669"/>
    <property type="project" value="UniProtKB-UniRule"/>
</dbReference>
<dbReference type="FunFam" id="3.40.50.620:FF:000009">
    <property type="entry name" value="Cysteine--tRNA ligase"/>
    <property type="match status" value="1"/>
</dbReference>
<dbReference type="Proteomes" id="UP000503640">
    <property type="component" value="Unassembled WGS sequence"/>
</dbReference>
<evidence type="ECO:0000259" key="11">
    <source>
        <dbReference type="SMART" id="SM00840"/>
    </source>
</evidence>
<dbReference type="Gene3D" id="1.20.120.1910">
    <property type="entry name" value="Cysteine-tRNA ligase, C-terminal anti-codon recognition domain"/>
    <property type="match status" value="1"/>
</dbReference>
<dbReference type="EMBL" id="BJTG01000006">
    <property type="protein sequence ID" value="GEJ58049.1"/>
    <property type="molecule type" value="Genomic_DNA"/>
</dbReference>
<name>A0A7I9VPI0_9BACT</name>
<evidence type="ECO:0000256" key="2">
    <source>
        <dbReference type="ARBA" id="ARBA00011245"/>
    </source>
</evidence>
<feature type="binding site" evidence="10">
    <location>
        <position position="29"/>
    </location>
    <ligand>
        <name>Zn(2+)</name>
        <dbReference type="ChEBI" id="CHEBI:29105"/>
    </ligand>
</feature>
<accession>A0A7I9VPI0</accession>
<dbReference type="InterPro" id="IPR014729">
    <property type="entry name" value="Rossmann-like_a/b/a_fold"/>
</dbReference>
<dbReference type="InterPro" id="IPR015273">
    <property type="entry name" value="Cys-tRNA-synt_Ia_DALR"/>
</dbReference>
<feature type="binding site" evidence="10">
    <location>
        <position position="210"/>
    </location>
    <ligand>
        <name>Zn(2+)</name>
        <dbReference type="ChEBI" id="CHEBI:29105"/>
    </ligand>
</feature>
<dbReference type="GO" id="GO:0004817">
    <property type="term" value="F:cysteine-tRNA ligase activity"/>
    <property type="evidence" value="ECO:0007669"/>
    <property type="project" value="UniProtKB-UniRule"/>
</dbReference>
<dbReference type="EC" id="6.1.1.16" evidence="10"/>
<comment type="cofactor">
    <cofactor evidence="10">
        <name>Zn(2+)</name>
        <dbReference type="ChEBI" id="CHEBI:29105"/>
    </cofactor>
    <text evidence="10">Binds 1 zinc ion per subunit.</text>
</comment>
<keyword evidence="7 10" id="KW-0067">ATP-binding</keyword>
<dbReference type="PRINTS" id="PR00983">
    <property type="entry name" value="TRNASYNTHCYS"/>
</dbReference>
<keyword evidence="3 10" id="KW-0436">Ligase</keyword>
<feature type="short sequence motif" description="'HIGH' region" evidence="10">
    <location>
        <begin position="31"/>
        <end position="41"/>
    </location>
</feature>
<evidence type="ECO:0000256" key="7">
    <source>
        <dbReference type="ARBA" id="ARBA00022840"/>
    </source>
</evidence>
<dbReference type="InterPro" id="IPR009080">
    <property type="entry name" value="tRNAsynth_Ia_anticodon-bd"/>
</dbReference>
<evidence type="ECO:0000256" key="3">
    <source>
        <dbReference type="ARBA" id="ARBA00022598"/>
    </source>
</evidence>
<dbReference type="HAMAP" id="MF_00041">
    <property type="entry name" value="Cys_tRNA_synth"/>
    <property type="match status" value="1"/>
</dbReference>
<keyword evidence="5 10" id="KW-0547">Nucleotide-binding</keyword>
<dbReference type="InterPro" id="IPR024909">
    <property type="entry name" value="Cys-tRNA/MSH_ligase"/>
</dbReference>
<dbReference type="NCBIfam" id="TIGR00435">
    <property type="entry name" value="cysS"/>
    <property type="match status" value="1"/>
</dbReference>
<dbReference type="InterPro" id="IPR032678">
    <property type="entry name" value="tRNA-synt_1_cat_dom"/>
</dbReference>
<comment type="catalytic activity">
    <reaction evidence="10">
        <text>tRNA(Cys) + L-cysteine + ATP = L-cysteinyl-tRNA(Cys) + AMP + diphosphate</text>
        <dbReference type="Rhea" id="RHEA:17773"/>
        <dbReference type="Rhea" id="RHEA-COMP:9661"/>
        <dbReference type="Rhea" id="RHEA-COMP:9679"/>
        <dbReference type="ChEBI" id="CHEBI:30616"/>
        <dbReference type="ChEBI" id="CHEBI:33019"/>
        <dbReference type="ChEBI" id="CHEBI:35235"/>
        <dbReference type="ChEBI" id="CHEBI:78442"/>
        <dbReference type="ChEBI" id="CHEBI:78517"/>
        <dbReference type="ChEBI" id="CHEBI:456215"/>
        <dbReference type="EC" id="6.1.1.16"/>
    </reaction>
</comment>
<dbReference type="CDD" id="cd00672">
    <property type="entry name" value="CysRS_core"/>
    <property type="match status" value="1"/>
</dbReference>
<dbReference type="AlphaFoldDB" id="A0A7I9VPI0"/>
<keyword evidence="13" id="KW-1185">Reference proteome</keyword>
<dbReference type="InterPro" id="IPR056411">
    <property type="entry name" value="CysS_C"/>
</dbReference>
<comment type="caution">
    <text evidence="12">The sequence shown here is derived from an EMBL/GenBank/DDBJ whole genome shotgun (WGS) entry which is preliminary data.</text>
</comment>
<comment type="subcellular location">
    <subcellularLocation>
        <location evidence="10">Cytoplasm</location>
    </subcellularLocation>
</comment>
<reference evidence="13" key="1">
    <citation type="journal article" date="2020" name="Appl. Environ. Microbiol.">
        <title>Diazotrophic Anaeromyxobacter Isolates from Soils.</title>
        <authorList>
            <person name="Masuda Y."/>
            <person name="Yamanaka H."/>
            <person name="Xu Z.X."/>
            <person name="Shiratori Y."/>
            <person name="Aono T."/>
            <person name="Amachi S."/>
            <person name="Senoo K."/>
            <person name="Itoh H."/>
        </authorList>
    </citation>
    <scope>NUCLEOTIDE SEQUENCE [LARGE SCALE GENOMIC DNA]</scope>
    <source>
        <strain evidence="13">R267</strain>
    </source>
</reference>
<sequence length="485" mass="53128">MAIQIHDTLAGKKREFVPLEPGQVRFYACGPTVYDHAHVGHARSYVVWDVVVRHLRARGYQVKYVRNFTDVDDKIIKRANERGEDPIALADFYARAFDEDMAALGNGPPDVAPRVSGHLPQIVALIERLVARGFAYAPGNGDVYYAVRKFPEYGRLAKRNLDDLLSGARVDPGEAKRDPLDFALWKGAKPGEPAWDSPWGRGRPGWHIECSAMSAAHLGEPIDLHGGGKDLVFPHHTNEIAQSVAAGGEGELRAEGYSRYWMHHGFVEIDDQKMSKSLGNFFTVRDVLAKFDPEAVRVFLLNTHYRNPINYSDAVLVEAEKRLVYLYETLQKADALGAGAPAGEGAADGDLVEACRAALDDDFNTAAVLGLLADAFTAANALADKKGKKTPEDRARLARFARDARLAGHELGIVQRPPAAALAALRDRAAARRGVDQALVARRLEERAAARKAKDFARSDAIRDELLALGVALMDGPQGTTWKVE</sequence>
<keyword evidence="9 10" id="KW-0030">Aminoacyl-tRNA synthetase</keyword>
<dbReference type="SUPFAM" id="SSF52374">
    <property type="entry name" value="Nucleotidylyl transferase"/>
    <property type="match status" value="1"/>
</dbReference>
<feature type="short sequence motif" description="'KMSKS' region" evidence="10">
    <location>
        <begin position="273"/>
        <end position="277"/>
    </location>
</feature>
<organism evidence="12 13">
    <name type="scientific">Anaeromyxobacter diazotrophicus</name>
    <dbReference type="NCBI Taxonomy" id="2590199"/>
    <lineage>
        <taxon>Bacteria</taxon>
        <taxon>Pseudomonadati</taxon>
        <taxon>Myxococcota</taxon>
        <taxon>Myxococcia</taxon>
        <taxon>Myxococcales</taxon>
        <taxon>Cystobacterineae</taxon>
        <taxon>Anaeromyxobacteraceae</taxon>
        <taxon>Anaeromyxobacter</taxon>
    </lineage>
</organism>
<protein>
    <recommendedName>
        <fullName evidence="10">Cysteine--tRNA ligase</fullName>
        <ecNumber evidence="10">6.1.1.16</ecNumber>
    </recommendedName>
    <alternativeName>
        <fullName evidence="10">Cysteinyl-tRNA synthetase</fullName>
        <shortName evidence="10">CysRS</shortName>
    </alternativeName>
</protein>
<dbReference type="Pfam" id="PF01406">
    <property type="entry name" value="tRNA-synt_1e"/>
    <property type="match status" value="1"/>
</dbReference>
<keyword evidence="4 10" id="KW-0479">Metal-binding</keyword>
<evidence type="ECO:0000256" key="5">
    <source>
        <dbReference type="ARBA" id="ARBA00022741"/>
    </source>
</evidence>
<feature type="binding site" evidence="10">
    <location>
        <position position="235"/>
    </location>
    <ligand>
        <name>Zn(2+)</name>
        <dbReference type="ChEBI" id="CHEBI:29105"/>
    </ligand>
</feature>
<feature type="binding site" evidence="10">
    <location>
        <position position="239"/>
    </location>
    <ligand>
        <name>Zn(2+)</name>
        <dbReference type="ChEBI" id="CHEBI:29105"/>
    </ligand>
</feature>
<dbReference type="GO" id="GO:0008270">
    <property type="term" value="F:zinc ion binding"/>
    <property type="evidence" value="ECO:0007669"/>
    <property type="project" value="UniProtKB-UniRule"/>
</dbReference>
<evidence type="ECO:0000256" key="8">
    <source>
        <dbReference type="ARBA" id="ARBA00022917"/>
    </source>
</evidence>
<evidence type="ECO:0000256" key="1">
    <source>
        <dbReference type="ARBA" id="ARBA00005594"/>
    </source>
</evidence>
<evidence type="ECO:0000256" key="9">
    <source>
        <dbReference type="ARBA" id="ARBA00023146"/>
    </source>
</evidence>
<keyword evidence="6 10" id="KW-0862">Zinc</keyword>